<gene>
    <name evidence="1" type="ORF">CDG68_15320</name>
</gene>
<protein>
    <recommendedName>
        <fullName evidence="3">DUF3102 domain-containing protein</fullName>
    </recommendedName>
</protein>
<sequence>MELDQNQLAQIEQSVSVEQIQLSEKLGAIKATNFIKKLVTVTEIKLISEIKETKQYKGLKLLDGFGKLVTVTTFEDFCQHLGMSREKVDQDILNLSTFGEDFLETSQRIGLGYRDLRKLRKLDDADRAVIINGEAVKAEDRESLIDLIEEMSSKHAKVKETLTQKVIDLEADLVAKDQVLKTKNEKLDKVDHELTKLKSPPEIAKRAESEPQLLAKQALDDMHLATTTMLNATTRFVNEANSILEVTSENMMFHVQELITQNLVSVFQHIAQIASDLSIQVDFEEMVTPVWTLDEPVPPTWATDTDTESEA</sequence>
<reference evidence="1 2" key="1">
    <citation type="submission" date="2018-10" db="EMBL/GenBank/DDBJ databases">
        <title>The complete genome of Acinetobacter wuhouensis strain WCHAW010062.</title>
        <authorList>
            <person name="Hu Y."/>
            <person name="Long H."/>
            <person name="Feng Y."/>
            <person name="Zong Z."/>
        </authorList>
    </citation>
    <scope>NUCLEOTIDE SEQUENCE [LARGE SCALE GENOMIC DNA]</scope>
    <source>
        <strain evidence="1 2">WCHAW010062</strain>
    </source>
</reference>
<organism evidence="1 2">
    <name type="scientific">Acinetobacter wuhouensis</name>
    <dbReference type="NCBI Taxonomy" id="1879050"/>
    <lineage>
        <taxon>Bacteria</taxon>
        <taxon>Pseudomonadati</taxon>
        <taxon>Pseudomonadota</taxon>
        <taxon>Gammaproteobacteria</taxon>
        <taxon>Moraxellales</taxon>
        <taxon>Moraxellaceae</taxon>
        <taxon>Acinetobacter</taxon>
    </lineage>
</organism>
<dbReference type="EMBL" id="CP033133">
    <property type="protein sequence ID" value="AYO54937.1"/>
    <property type="molecule type" value="Genomic_DNA"/>
</dbReference>
<dbReference type="RefSeq" id="WP_087553772.1">
    <property type="nucleotide sequence ID" value="NZ_CP033133.1"/>
</dbReference>
<proteinExistence type="predicted"/>
<name>A0A3G2T5U6_9GAMM</name>
<accession>A0A3G2T5U6</accession>
<dbReference type="AlphaFoldDB" id="A0A3G2T5U6"/>
<evidence type="ECO:0008006" key="3">
    <source>
        <dbReference type="Google" id="ProtNLM"/>
    </source>
</evidence>
<dbReference type="Proteomes" id="UP000279962">
    <property type="component" value="Chromosome"/>
</dbReference>
<evidence type="ECO:0000313" key="1">
    <source>
        <dbReference type="EMBL" id="AYO54937.1"/>
    </source>
</evidence>
<evidence type="ECO:0000313" key="2">
    <source>
        <dbReference type="Proteomes" id="UP000279962"/>
    </source>
</evidence>